<dbReference type="NCBIfam" id="NF047835">
    <property type="entry name" value="UbiqAccUbiK"/>
    <property type="match status" value="1"/>
</dbReference>
<evidence type="ECO:0000256" key="1">
    <source>
        <dbReference type="HAMAP-Rule" id="MF_02216"/>
    </source>
</evidence>
<dbReference type="RefSeq" id="WP_092998907.1">
    <property type="nucleotide sequence ID" value="NZ_FMWD01000013.1"/>
</dbReference>
<dbReference type="EMBL" id="FMWD01000013">
    <property type="protein sequence ID" value="SCZ66994.1"/>
    <property type="molecule type" value="Genomic_DNA"/>
</dbReference>
<name>A0A1G5QYQ2_9GAMM</name>
<dbReference type="GO" id="GO:0006744">
    <property type="term" value="P:ubiquinone biosynthetic process"/>
    <property type="evidence" value="ECO:0007669"/>
    <property type="project" value="UniProtKB-UniRule"/>
</dbReference>
<proteinExistence type="inferred from homology"/>
<dbReference type="OrthoDB" id="5297354at2"/>
<dbReference type="PANTHER" id="PTHR38040:SF1">
    <property type="entry name" value="UBIQUINONE BIOSYNTHESIS ACCESSORY FACTOR UBIK"/>
    <property type="match status" value="1"/>
</dbReference>
<comment type="function">
    <text evidence="1">Required for efficient ubiquinone (coenzyme Q) biosynthesis. UbiK is probably an accessory factor of Ubi enzymes and facilitates ubiquinone biosynthesis by acting as an assembly factor, a targeting factor, or both.</text>
</comment>
<keyword evidence="1" id="KW-0963">Cytoplasm</keyword>
<dbReference type="HAMAP" id="MF_02216">
    <property type="entry name" value="UbiK"/>
    <property type="match status" value="1"/>
</dbReference>
<gene>
    <name evidence="1" type="primary">ubiK</name>
    <name evidence="2" type="ORF">SAMN03097708_03061</name>
</gene>
<feature type="coiled-coil region" evidence="1">
    <location>
        <begin position="51"/>
        <end position="78"/>
    </location>
</feature>
<sequence>MDTRFIDDLAQRLTQALPQGARDLQNDLEKNFRAVLQSSFAKLDLVTREEFEVQTQVLARTRSKLEALEKRVAEMENPASSESGEAGQ</sequence>
<keyword evidence="3" id="KW-1185">Reference proteome</keyword>
<protein>
    <recommendedName>
        <fullName evidence="1">Ubiquinone biosynthesis accessory factor UbiK</fullName>
    </recommendedName>
</protein>
<dbReference type="STRING" id="415747.SAMN03097708_03061"/>
<dbReference type="AlphaFoldDB" id="A0A1G5QYQ2"/>
<dbReference type="Proteomes" id="UP000199648">
    <property type="component" value="Unassembled WGS sequence"/>
</dbReference>
<dbReference type="PANTHER" id="PTHR38040">
    <property type="entry name" value="UBIQUINONE BIOSYNTHESIS ACCESSORY FACTOR UBIK"/>
    <property type="match status" value="1"/>
</dbReference>
<dbReference type="Pfam" id="PF04380">
    <property type="entry name" value="BMFP"/>
    <property type="match status" value="1"/>
</dbReference>
<dbReference type="UniPathway" id="UPA00232"/>
<comment type="subcellular location">
    <subcellularLocation>
        <location evidence="1">Cytoplasm</location>
    </subcellularLocation>
</comment>
<dbReference type="InterPro" id="IPR007475">
    <property type="entry name" value="UbiK"/>
</dbReference>
<comment type="pathway">
    <text evidence="1">Cofactor biosynthesis; ubiquinone biosynthesis.</text>
</comment>
<organism evidence="2 3">
    <name type="scientific">Thiohalomonas denitrificans</name>
    <dbReference type="NCBI Taxonomy" id="415747"/>
    <lineage>
        <taxon>Bacteria</taxon>
        <taxon>Pseudomonadati</taxon>
        <taxon>Pseudomonadota</taxon>
        <taxon>Gammaproteobacteria</taxon>
        <taxon>Thiohalomonadales</taxon>
        <taxon>Thiohalomonadaceae</taxon>
        <taxon>Thiohalomonas</taxon>
    </lineage>
</organism>
<reference evidence="2 3" key="1">
    <citation type="submission" date="2016-10" db="EMBL/GenBank/DDBJ databases">
        <authorList>
            <person name="de Groot N.N."/>
        </authorList>
    </citation>
    <scope>NUCLEOTIDE SEQUENCE [LARGE SCALE GENOMIC DNA]</scope>
    <source>
        <strain evidence="2 3">HLD2</strain>
    </source>
</reference>
<dbReference type="GO" id="GO:0005829">
    <property type="term" value="C:cytosol"/>
    <property type="evidence" value="ECO:0007669"/>
    <property type="project" value="TreeGrafter"/>
</dbReference>
<accession>A0A1G5QYQ2</accession>
<keyword evidence="1" id="KW-0831">Ubiquinone biosynthesis</keyword>
<comment type="similarity">
    <text evidence="1">Belongs to the UbiK family.</text>
</comment>
<evidence type="ECO:0000313" key="2">
    <source>
        <dbReference type="EMBL" id="SCZ66994.1"/>
    </source>
</evidence>
<keyword evidence="1" id="KW-0175">Coiled coil</keyword>
<evidence type="ECO:0000313" key="3">
    <source>
        <dbReference type="Proteomes" id="UP000199648"/>
    </source>
</evidence>